<organism evidence="1">
    <name type="scientific">Lepeophtheirus salmonis</name>
    <name type="common">Salmon louse</name>
    <name type="synonym">Caligus salmonis</name>
    <dbReference type="NCBI Taxonomy" id="72036"/>
    <lineage>
        <taxon>Eukaryota</taxon>
        <taxon>Metazoa</taxon>
        <taxon>Ecdysozoa</taxon>
        <taxon>Arthropoda</taxon>
        <taxon>Crustacea</taxon>
        <taxon>Multicrustacea</taxon>
        <taxon>Hexanauplia</taxon>
        <taxon>Copepoda</taxon>
        <taxon>Siphonostomatoida</taxon>
        <taxon>Caligidae</taxon>
        <taxon>Lepeophtheirus</taxon>
    </lineage>
</organism>
<feature type="non-terminal residue" evidence="1">
    <location>
        <position position="1"/>
    </location>
</feature>
<sequence>KSCSKLLLPNLGFKEHCLELSFVDISGILSSSKEQAEEGVEDAFFFKNLDSASIPSLFHYLLLCPHYHISP</sequence>
<accession>A0A0K2VK01</accession>
<dbReference type="AlphaFoldDB" id="A0A0K2VK01"/>
<protein>
    <submittedName>
        <fullName evidence="1">Uncharacterized protein</fullName>
    </submittedName>
</protein>
<proteinExistence type="predicted"/>
<dbReference type="EMBL" id="HACA01033423">
    <property type="protein sequence ID" value="CDW50784.1"/>
    <property type="molecule type" value="Transcribed_RNA"/>
</dbReference>
<evidence type="ECO:0000313" key="1">
    <source>
        <dbReference type="EMBL" id="CDW50784.1"/>
    </source>
</evidence>
<reference evidence="1" key="1">
    <citation type="submission" date="2014-05" db="EMBL/GenBank/DDBJ databases">
        <authorList>
            <person name="Chronopoulou M."/>
        </authorList>
    </citation>
    <scope>NUCLEOTIDE SEQUENCE</scope>
    <source>
        <tissue evidence="1">Whole organism</tissue>
    </source>
</reference>
<name>A0A0K2VK01_LEPSM</name>